<protein>
    <submittedName>
        <fullName evidence="2">Uncharacterized protein</fullName>
    </submittedName>
</protein>
<organism evidence="2 3">
    <name type="scientific">Dokdonia pacifica</name>
    <dbReference type="NCBI Taxonomy" id="1627892"/>
    <lineage>
        <taxon>Bacteria</taxon>
        <taxon>Pseudomonadati</taxon>
        <taxon>Bacteroidota</taxon>
        <taxon>Flavobacteriia</taxon>
        <taxon>Flavobacteriales</taxon>
        <taxon>Flavobacteriaceae</taxon>
        <taxon>Dokdonia</taxon>
    </lineage>
</organism>
<keyword evidence="1" id="KW-0472">Membrane</keyword>
<keyword evidence="1" id="KW-1133">Transmembrane helix</keyword>
<evidence type="ECO:0000256" key="1">
    <source>
        <dbReference type="SAM" id="Phobius"/>
    </source>
</evidence>
<reference evidence="2 3" key="1">
    <citation type="submission" date="2017-06" db="EMBL/GenBank/DDBJ databases">
        <authorList>
            <person name="Kim H.J."/>
            <person name="Triplett B.A."/>
        </authorList>
    </citation>
    <scope>NUCLEOTIDE SEQUENCE [LARGE SCALE GENOMIC DNA]</scope>
    <source>
        <strain evidence="2 3">DSM 25597</strain>
    </source>
</reference>
<feature type="transmembrane region" description="Helical" evidence="1">
    <location>
        <begin position="58"/>
        <end position="76"/>
    </location>
</feature>
<dbReference type="AlphaFoldDB" id="A0A238W624"/>
<dbReference type="OrthoDB" id="799504at2"/>
<evidence type="ECO:0000313" key="3">
    <source>
        <dbReference type="Proteomes" id="UP000198379"/>
    </source>
</evidence>
<accession>A0A238W624</accession>
<gene>
    <name evidence="2" type="ORF">SAMN06265376_101660</name>
</gene>
<dbReference type="Proteomes" id="UP000198379">
    <property type="component" value="Unassembled WGS sequence"/>
</dbReference>
<keyword evidence="1" id="KW-0812">Transmembrane</keyword>
<feature type="transmembrane region" description="Helical" evidence="1">
    <location>
        <begin position="96"/>
        <end position="115"/>
    </location>
</feature>
<keyword evidence="3" id="KW-1185">Reference proteome</keyword>
<evidence type="ECO:0000313" key="2">
    <source>
        <dbReference type="EMBL" id="SNR41139.1"/>
    </source>
</evidence>
<name>A0A238W624_9FLAO</name>
<proteinExistence type="predicted"/>
<sequence>MSSAYEDEIISNLLNRLPDEPEDIVNVEDFKEAEKDENEIHLKILQNAKARRYRFNTALRIVLAFWSILLVSTWMWKVGEILVNNNEYYHLSDNVLITLLTTTTIEVIAIVLIAMRDLFGGKSEENIK</sequence>
<dbReference type="RefSeq" id="WP_089369985.1">
    <property type="nucleotide sequence ID" value="NZ_BMEP01000002.1"/>
</dbReference>
<dbReference type="EMBL" id="FZNY01000001">
    <property type="protein sequence ID" value="SNR41139.1"/>
    <property type="molecule type" value="Genomic_DNA"/>
</dbReference>